<evidence type="ECO:0008006" key="5">
    <source>
        <dbReference type="Google" id="ProtNLM"/>
    </source>
</evidence>
<dbReference type="InParanoid" id="H3GZ42"/>
<organism evidence="3 4">
    <name type="scientific">Phytophthora ramorum</name>
    <name type="common">Sudden oak death agent</name>
    <dbReference type="NCBI Taxonomy" id="164328"/>
    <lineage>
        <taxon>Eukaryota</taxon>
        <taxon>Sar</taxon>
        <taxon>Stramenopiles</taxon>
        <taxon>Oomycota</taxon>
        <taxon>Peronosporomycetes</taxon>
        <taxon>Peronosporales</taxon>
        <taxon>Peronosporaceae</taxon>
        <taxon>Phytophthora</taxon>
    </lineage>
</organism>
<keyword evidence="4" id="KW-1185">Reference proteome</keyword>
<accession>H3GZ42</accession>
<dbReference type="OMA" id="LEKQWIR"/>
<evidence type="ECO:0000256" key="2">
    <source>
        <dbReference type="SAM" id="SignalP"/>
    </source>
</evidence>
<dbReference type="EMBL" id="DS566078">
    <property type="status" value="NOT_ANNOTATED_CDS"/>
    <property type="molecule type" value="Genomic_DNA"/>
</dbReference>
<name>H3GZ42_PHYRM</name>
<proteinExistence type="predicted"/>
<evidence type="ECO:0000256" key="1">
    <source>
        <dbReference type="SAM" id="Phobius"/>
    </source>
</evidence>
<dbReference type="Proteomes" id="UP000005238">
    <property type="component" value="Unassembled WGS sequence"/>
</dbReference>
<reference evidence="3" key="2">
    <citation type="submission" date="2015-06" db="UniProtKB">
        <authorList>
            <consortium name="EnsemblProtists"/>
        </authorList>
    </citation>
    <scope>IDENTIFICATION</scope>
    <source>
        <strain evidence="3">Pr102</strain>
    </source>
</reference>
<dbReference type="eggNOG" id="ENOG502SNKV">
    <property type="taxonomic scope" value="Eukaryota"/>
</dbReference>
<feature type="transmembrane region" description="Helical" evidence="1">
    <location>
        <begin position="97"/>
        <end position="122"/>
    </location>
</feature>
<feature type="chain" id="PRO_5003586237" description="EXPERA domain-containing protein" evidence="2">
    <location>
        <begin position="29"/>
        <end position="171"/>
    </location>
</feature>
<dbReference type="AlphaFoldDB" id="H3GZ42"/>
<feature type="signal peptide" evidence="2">
    <location>
        <begin position="1"/>
        <end position="28"/>
    </location>
</feature>
<dbReference type="VEuPathDB" id="FungiDB:KRP23_12936"/>
<keyword evidence="2" id="KW-0732">Signal</keyword>
<dbReference type="EnsemblProtists" id="Phyra83024">
    <property type="protein sequence ID" value="Phyra83024"/>
    <property type="gene ID" value="Phyra83024"/>
</dbReference>
<protein>
    <recommendedName>
        <fullName evidence="5">EXPERA domain-containing protein</fullName>
    </recommendedName>
</protein>
<reference evidence="4" key="1">
    <citation type="journal article" date="2006" name="Science">
        <title>Phytophthora genome sequences uncover evolutionary origins and mechanisms of pathogenesis.</title>
        <authorList>
            <person name="Tyler B.M."/>
            <person name="Tripathy S."/>
            <person name="Zhang X."/>
            <person name="Dehal P."/>
            <person name="Jiang R.H."/>
            <person name="Aerts A."/>
            <person name="Arredondo F.D."/>
            <person name="Baxter L."/>
            <person name="Bensasson D."/>
            <person name="Beynon J.L."/>
            <person name="Chapman J."/>
            <person name="Damasceno C.M."/>
            <person name="Dorrance A.E."/>
            <person name="Dou D."/>
            <person name="Dickerman A.W."/>
            <person name="Dubchak I.L."/>
            <person name="Garbelotto M."/>
            <person name="Gijzen M."/>
            <person name="Gordon S.G."/>
            <person name="Govers F."/>
            <person name="Grunwald N.J."/>
            <person name="Huang W."/>
            <person name="Ivors K.L."/>
            <person name="Jones R.W."/>
            <person name="Kamoun S."/>
            <person name="Krampis K."/>
            <person name="Lamour K.H."/>
            <person name="Lee M.K."/>
            <person name="McDonald W.H."/>
            <person name="Medina M."/>
            <person name="Meijer H.J."/>
            <person name="Nordberg E.K."/>
            <person name="Maclean D.J."/>
            <person name="Ospina-Giraldo M.D."/>
            <person name="Morris P.F."/>
            <person name="Phuntumart V."/>
            <person name="Putnam N.H."/>
            <person name="Rash S."/>
            <person name="Rose J.K."/>
            <person name="Sakihama Y."/>
            <person name="Salamov A.A."/>
            <person name="Savidor A."/>
            <person name="Scheuring C.F."/>
            <person name="Smith B.M."/>
            <person name="Sobral B.W."/>
            <person name="Terry A."/>
            <person name="Torto-Alalibo T.A."/>
            <person name="Win J."/>
            <person name="Xu Z."/>
            <person name="Zhang H."/>
            <person name="Grigoriev I.V."/>
            <person name="Rokhsar D.S."/>
            <person name="Boore J.L."/>
        </authorList>
    </citation>
    <scope>NUCLEOTIDE SEQUENCE [LARGE SCALE GENOMIC DNA]</scope>
    <source>
        <strain evidence="4">Pr102</strain>
    </source>
</reference>
<feature type="transmembrane region" description="Helical" evidence="1">
    <location>
        <begin position="142"/>
        <end position="161"/>
    </location>
</feature>
<keyword evidence="1" id="KW-0472">Membrane</keyword>
<dbReference type="VEuPathDB" id="FungiDB:KRP22_3941"/>
<keyword evidence="1" id="KW-1133">Transmembrane helix</keyword>
<evidence type="ECO:0000313" key="4">
    <source>
        <dbReference type="Proteomes" id="UP000005238"/>
    </source>
</evidence>
<sequence length="171" mass="19206">MESHIFAAALGALVPSFLLLLQFERQWARELPPQCSGVLDSVLWLAADAVFPHLACLGVSGRALYAEFYAFDLLLFPLVYAVALLGVLRRLWPERRLLWMLPVLAATCDVAENVSILTLLRLFPARWETLEDIVSVLTRTKWVAVLSALVFVVLGVLKWTLNKVSTKDKKE</sequence>
<dbReference type="HOGENOM" id="CLU_1520757_0_0_1"/>
<evidence type="ECO:0000313" key="3">
    <source>
        <dbReference type="EnsemblProtists" id="Phyra83024"/>
    </source>
</evidence>
<keyword evidence="1" id="KW-0812">Transmembrane</keyword>
<feature type="transmembrane region" description="Helical" evidence="1">
    <location>
        <begin position="68"/>
        <end position="88"/>
    </location>
</feature>